<dbReference type="Proteomes" id="UP000886047">
    <property type="component" value="Unassembled WGS sequence"/>
</dbReference>
<sequence>MHRILIDNIEDLKALCLKYNVKSLYAFGSVCTEKFNEKSDIDLLISLKPMDYGDYADTYFELVEKFETIFKRPVDLVTDKSLGNPYFIESINKTKTPIYEA</sequence>
<evidence type="ECO:0000256" key="7">
    <source>
        <dbReference type="ARBA" id="ARBA00022842"/>
    </source>
</evidence>
<keyword evidence="6" id="KW-0067">ATP-binding</keyword>
<evidence type="ECO:0000259" key="8">
    <source>
        <dbReference type="Pfam" id="PF18765"/>
    </source>
</evidence>
<keyword evidence="4" id="KW-0479">Metal-binding</keyword>
<dbReference type="Gene3D" id="3.30.460.10">
    <property type="entry name" value="Beta Polymerase, domain 2"/>
    <property type="match status" value="1"/>
</dbReference>
<organism evidence="9">
    <name type="scientific">Mariniphaga anaerophila</name>
    <dbReference type="NCBI Taxonomy" id="1484053"/>
    <lineage>
        <taxon>Bacteria</taxon>
        <taxon>Pseudomonadati</taxon>
        <taxon>Bacteroidota</taxon>
        <taxon>Bacteroidia</taxon>
        <taxon>Marinilabiliales</taxon>
        <taxon>Prolixibacteraceae</taxon>
        <taxon>Mariniphaga</taxon>
    </lineage>
</organism>
<dbReference type="InterPro" id="IPR052038">
    <property type="entry name" value="Type-VII_TA_antitoxin"/>
</dbReference>
<dbReference type="GO" id="GO:0046872">
    <property type="term" value="F:metal ion binding"/>
    <property type="evidence" value="ECO:0007669"/>
    <property type="project" value="UniProtKB-KW"/>
</dbReference>
<dbReference type="PANTHER" id="PTHR33571">
    <property type="entry name" value="SSL8005 PROTEIN"/>
    <property type="match status" value="1"/>
</dbReference>
<dbReference type="InterPro" id="IPR043519">
    <property type="entry name" value="NT_sf"/>
</dbReference>
<protein>
    <submittedName>
        <fullName evidence="9">Nucleotidyltransferase domain-containing protein</fullName>
    </submittedName>
</protein>
<dbReference type="AlphaFoldDB" id="A0A831PJN1"/>
<name>A0A831PJN1_9BACT</name>
<keyword evidence="2" id="KW-0808">Transferase</keyword>
<accession>A0A831PJN1</accession>
<feature type="domain" description="Polymerase beta nucleotidyltransferase" evidence="8">
    <location>
        <begin position="10"/>
        <end position="100"/>
    </location>
</feature>
<comment type="cofactor">
    <cofactor evidence="1">
        <name>Mg(2+)</name>
        <dbReference type="ChEBI" id="CHEBI:18420"/>
    </cofactor>
</comment>
<dbReference type="CDD" id="cd05403">
    <property type="entry name" value="NT_KNTase_like"/>
    <property type="match status" value="1"/>
</dbReference>
<keyword evidence="5" id="KW-0547">Nucleotide-binding</keyword>
<gene>
    <name evidence="9" type="ORF">ENN90_03590</name>
</gene>
<evidence type="ECO:0000256" key="6">
    <source>
        <dbReference type="ARBA" id="ARBA00022840"/>
    </source>
</evidence>
<evidence type="ECO:0000256" key="5">
    <source>
        <dbReference type="ARBA" id="ARBA00022741"/>
    </source>
</evidence>
<dbReference type="GO" id="GO:0016779">
    <property type="term" value="F:nucleotidyltransferase activity"/>
    <property type="evidence" value="ECO:0007669"/>
    <property type="project" value="UniProtKB-KW"/>
</dbReference>
<reference evidence="9" key="1">
    <citation type="journal article" date="2020" name="mSystems">
        <title>Genome- and Community-Level Interaction Insights into Carbon Utilization and Element Cycling Functions of Hydrothermarchaeota in Hydrothermal Sediment.</title>
        <authorList>
            <person name="Zhou Z."/>
            <person name="Liu Y."/>
            <person name="Xu W."/>
            <person name="Pan J."/>
            <person name="Luo Z.H."/>
            <person name="Li M."/>
        </authorList>
    </citation>
    <scope>NUCLEOTIDE SEQUENCE [LARGE SCALE GENOMIC DNA]</scope>
    <source>
        <strain evidence="9">SpSt-1217</strain>
    </source>
</reference>
<dbReference type="EMBL" id="DSDK01000204">
    <property type="protein sequence ID" value="HDR50690.1"/>
    <property type="molecule type" value="Genomic_DNA"/>
</dbReference>
<evidence type="ECO:0000313" key="9">
    <source>
        <dbReference type="EMBL" id="HDR50690.1"/>
    </source>
</evidence>
<comment type="caution">
    <text evidence="9">The sequence shown here is derived from an EMBL/GenBank/DDBJ whole genome shotgun (WGS) entry which is preliminary data.</text>
</comment>
<proteinExistence type="predicted"/>
<keyword evidence="7" id="KW-0460">Magnesium</keyword>
<evidence type="ECO:0000256" key="1">
    <source>
        <dbReference type="ARBA" id="ARBA00001946"/>
    </source>
</evidence>
<evidence type="ECO:0000256" key="3">
    <source>
        <dbReference type="ARBA" id="ARBA00022695"/>
    </source>
</evidence>
<evidence type="ECO:0000256" key="4">
    <source>
        <dbReference type="ARBA" id="ARBA00022723"/>
    </source>
</evidence>
<dbReference type="InterPro" id="IPR041633">
    <property type="entry name" value="Polbeta"/>
</dbReference>
<evidence type="ECO:0000256" key="2">
    <source>
        <dbReference type="ARBA" id="ARBA00022679"/>
    </source>
</evidence>
<keyword evidence="3" id="KW-0548">Nucleotidyltransferase</keyword>
<dbReference type="Pfam" id="PF18765">
    <property type="entry name" value="Polbeta"/>
    <property type="match status" value="1"/>
</dbReference>
<dbReference type="GO" id="GO:0005524">
    <property type="term" value="F:ATP binding"/>
    <property type="evidence" value="ECO:0007669"/>
    <property type="project" value="UniProtKB-KW"/>
</dbReference>
<dbReference type="PANTHER" id="PTHR33571:SF12">
    <property type="entry name" value="BSL3053 PROTEIN"/>
    <property type="match status" value="1"/>
</dbReference>
<dbReference type="SUPFAM" id="SSF81301">
    <property type="entry name" value="Nucleotidyltransferase"/>
    <property type="match status" value="1"/>
</dbReference>